<evidence type="ECO:0000313" key="17">
    <source>
        <dbReference type="Proteomes" id="UP001187531"/>
    </source>
</evidence>
<evidence type="ECO:0000256" key="9">
    <source>
        <dbReference type="ARBA" id="ARBA00023175"/>
    </source>
</evidence>
<dbReference type="PANTHER" id="PTHR47969">
    <property type="entry name" value="CHROMOSOME-ASSOCIATED KINESIN KIF4A-RELATED"/>
    <property type="match status" value="1"/>
</dbReference>
<dbReference type="InterPro" id="IPR036961">
    <property type="entry name" value="Kinesin_motor_dom_sf"/>
</dbReference>
<dbReference type="PRINTS" id="PR00380">
    <property type="entry name" value="KINESINHEAVY"/>
</dbReference>
<keyword evidence="9 11" id="KW-0505">Motor protein</keyword>
<accession>A0AA88I7C0</accession>
<evidence type="ECO:0000256" key="3">
    <source>
        <dbReference type="ARBA" id="ARBA00022574"/>
    </source>
</evidence>
<dbReference type="GO" id="GO:0003777">
    <property type="term" value="F:microtubule motor activity"/>
    <property type="evidence" value="ECO:0007669"/>
    <property type="project" value="InterPro"/>
</dbReference>
<evidence type="ECO:0000256" key="12">
    <source>
        <dbReference type="RuleBase" id="RU000394"/>
    </source>
</evidence>
<dbReference type="GO" id="GO:0007018">
    <property type="term" value="P:microtubule-based movement"/>
    <property type="evidence" value="ECO:0007669"/>
    <property type="project" value="InterPro"/>
</dbReference>
<keyword evidence="7 11" id="KW-0067">ATP-binding</keyword>
<keyword evidence="17" id="KW-1185">Reference proteome</keyword>
<evidence type="ECO:0000256" key="13">
    <source>
        <dbReference type="SAM" id="Coils"/>
    </source>
</evidence>
<evidence type="ECO:0000313" key="16">
    <source>
        <dbReference type="EMBL" id="KAK2722719.1"/>
    </source>
</evidence>
<dbReference type="FunFam" id="3.40.850.10:FF:000011">
    <property type="entry name" value="Kinesin family member 21A"/>
    <property type="match status" value="1"/>
</dbReference>
<comment type="subcellular location">
    <subcellularLocation>
        <location evidence="1">Cytoplasm</location>
        <location evidence="1">Cytoskeleton</location>
    </subcellularLocation>
</comment>
<dbReference type="Pfam" id="PF25764">
    <property type="entry name" value="KIF21A_4th"/>
    <property type="match status" value="1"/>
</dbReference>
<dbReference type="InterPro" id="IPR001752">
    <property type="entry name" value="Kinesin_motor_dom"/>
</dbReference>
<evidence type="ECO:0000256" key="8">
    <source>
        <dbReference type="ARBA" id="ARBA00023054"/>
    </source>
</evidence>
<dbReference type="Pfam" id="PF23203">
    <property type="entry name" value="KIF21A"/>
    <property type="match status" value="1"/>
</dbReference>
<sequence>MGDDASVRVAVRIRPLLCREVAERSQTCVSVTPGEPQIWMGSDKTFTFDYVFDLDSSQEIVYETAVAQLIEESFQGFNVTVLAYGQTGSGKTYTMGTGFEDESPYHLPGIITRAIRSIFDQANAKKEDGVTFEFDCQFLELYNEEIVDLLAKKDAFASLQRDGRSQLKIHENFNGDIEIPGLSREVVSSEFDVLRLLKYGGLSRTTAATALNSSSSRSHAIFTLNMVQHRQVPDVDGKYDSGVSEILRAKIHFVDLAGSERLKRTGSEGIRAREGISINSGLLALGNVISALGDKSRKATHVPYRDSKLTRLLQDSLGGNSKTLMIACVSPSDIDFMETLNTFRYANRARNIKNKVQINYDKSSRTEMLLRQEIQRLQMELMEYKQGKRTFDGSLSGHDFEDLLTKNALLLTENAHLRSQVALLKEKNQLFDQLAGNSVVREDVPEEQIDDQAFVQSQDVDLLTDIYKDTPEQRMMSVLEDDGDANSVALAEINDKIRMKEELLEELGKSRERILMIKQQYEHRLESLESKIKSLEVERDKVLREGGNEHTSSSEIKRHYEAQIQEMEKSVKHLQNLLAQQKKALADQNKLETQLRRLKEELLELKRNKVSLMNKIKEEISKHKVTDRNRQKQIVQLQKTTRKHEVQIRQLENQRMLKENILKRKIEEIATLKKSVKNLESRQDHFFGRSRRSTNTENQSDKLQNRLKLMEEHVTDQISKRQLILALEKDLERWLSKREKLSQMLDEFAKQIAEAYSDGENTVLIQDLMLEQEDARTNISFINDSITKCQQQILEAEDSKELVDCAFINELLSEMTVDGFRAVLKRLLAICVDFGNMSSQREQDMLDLETMLSQEKQNNVIHQQLLQHVLVNSDMEVYNMIEEGGEVINGISSLDLCANSSLTYTTPSSTPSTSFLASPSTSNVPPSPCTERKARRYAAVPELLLYGKSINKPSGSTSATDIPSVVQSSSKLSS</sequence>
<feature type="coiled-coil region" evidence="13">
    <location>
        <begin position="490"/>
        <end position="758"/>
    </location>
</feature>
<evidence type="ECO:0000256" key="6">
    <source>
        <dbReference type="ARBA" id="ARBA00022741"/>
    </source>
</evidence>
<evidence type="ECO:0000256" key="11">
    <source>
        <dbReference type="PROSITE-ProRule" id="PRU00283"/>
    </source>
</evidence>
<feature type="compositionally biased region" description="Low complexity" evidence="14">
    <location>
        <begin position="908"/>
        <end position="922"/>
    </location>
</feature>
<feature type="binding site" evidence="11">
    <location>
        <begin position="85"/>
        <end position="92"/>
    </location>
    <ligand>
        <name>ATP</name>
        <dbReference type="ChEBI" id="CHEBI:30616"/>
    </ligand>
</feature>
<keyword evidence="2" id="KW-0963">Cytoplasm</keyword>
<dbReference type="PROSITE" id="PS50067">
    <property type="entry name" value="KINESIN_MOTOR_2"/>
    <property type="match status" value="1"/>
</dbReference>
<dbReference type="GO" id="GO:0005875">
    <property type="term" value="C:microtubule associated complex"/>
    <property type="evidence" value="ECO:0007669"/>
    <property type="project" value="TreeGrafter"/>
</dbReference>
<keyword evidence="8 13" id="KW-0175">Coiled coil</keyword>
<dbReference type="EMBL" id="JAVRJZ010000005">
    <property type="protein sequence ID" value="KAK2722719.1"/>
    <property type="molecule type" value="Genomic_DNA"/>
</dbReference>
<feature type="region of interest" description="Disordered" evidence="14">
    <location>
        <begin position="908"/>
        <end position="931"/>
    </location>
</feature>
<dbReference type="GO" id="GO:0051231">
    <property type="term" value="P:spindle elongation"/>
    <property type="evidence" value="ECO:0007669"/>
    <property type="project" value="TreeGrafter"/>
</dbReference>
<evidence type="ECO:0000256" key="14">
    <source>
        <dbReference type="SAM" id="MobiDB-lite"/>
    </source>
</evidence>
<organism evidence="16 17">
    <name type="scientific">Artemia franciscana</name>
    <name type="common">Brine shrimp</name>
    <name type="synonym">Artemia sanfranciscana</name>
    <dbReference type="NCBI Taxonomy" id="6661"/>
    <lineage>
        <taxon>Eukaryota</taxon>
        <taxon>Metazoa</taxon>
        <taxon>Ecdysozoa</taxon>
        <taxon>Arthropoda</taxon>
        <taxon>Crustacea</taxon>
        <taxon>Branchiopoda</taxon>
        <taxon>Anostraca</taxon>
        <taxon>Artemiidae</taxon>
        <taxon>Artemia</taxon>
    </lineage>
</organism>
<dbReference type="GO" id="GO:0008017">
    <property type="term" value="F:microtubule binding"/>
    <property type="evidence" value="ECO:0007669"/>
    <property type="project" value="InterPro"/>
</dbReference>
<evidence type="ECO:0000256" key="2">
    <source>
        <dbReference type="ARBA" id="ARBA00022490"/>
    </source>
</evidence>
<dbReference type="SUPFAM" id="SSF52540">
    <property type="entry name" value="P-loop containing nucleoside triphosphate hydrolases"/>
    <property type="match status" value="1"/>
</dbReference>
<dbReference type="CDD" id="cd01372">
    <property type="entry name" value="KISc_KIF4"/>
    <property type="match status" value="1"/>
</dbReference>
<evidence type="ECO:0000256" key="10">
    <source>
        <dbReference type="ARBA" id="ARBA00023212"/>
    </source>
</evidence>
<keyword evidence="4 12" id="KW-0493">Microtubule</keyword>
<keyword evidence="6 11" id="KW-0547">Nucleotide-binding</keyword>
<name>A0AA88I7C0_ARTSF</name>
<dbReference type="InterPro" id="IPR027640">
    <property type="entry name" value="Kinesin-like_fam"/>
</dbReference>
<dbReference type="Gene3D" id="3.40.850.10">
    <property type="entry name" value="Kinesin motor domain"/>
    <property type="match status" value="1"/>
</dbReference>
<keyword evidence="3" id="KW-0853">WD repeat</keyword>
<dbReference type="InterPro" id="IPR027417">
    <property type="entry name" value="P-loop_NTPase"/>
</dbReference>
<keyword evidence="5" id="KW-0677">Repeat</keyword>
<dbReference type="Proteomes" id="UP001187531">
    <property type="component" value="Unassembled WGS sequence"/>
</dbReference>
<dbReference type="InterPro" id="IPR056532">
    <property type="entry name" value="KIF21A/B_hel_2"/>
</dbReference>
<gene>
    <name evidence="16" type="ORF">QYM36_003039</name>
</gene>
<dbReference type="AlphaFoldDB" id="A0AA88I7C0"/>
<feature type="compositionally biased region" description="Low complexity" evidence="14">
    <location>
        <begin position="964"/>
        <end position="974"/>
    </location>
</feature>
<comment type="caution">
    <text evidence="16">The sequence shown here is derived from an EMBL/GenBank/DDBJ whole genome shotgun (WGS) entry which is preliminary data.</text>
</comment>
<reference evidence="16" key="1">
    <citation type="submission" date="2023-07" db="EMBL/GenBank/DDBJ databases">
        <title>Chromosome-level genome assembly of Artemia franciscana.</title>
        <authorList>
            <person name="Jo E."/>
        </authorList>
    </citation>
    <scope>NUCLEOTIDE SEQUENCE</scope>
    <source>
        <tissue evidence="16">Whole body</tissue>
    </source>
</reference>
<proteinExistence type="inferred from homology"/>
<evidence type="ECO:0000256" key="5">
    <source>
        <dbReference type="ARBA" id="ARBA00022737"/>
    </source>
</evidence>
<dbReference type="GO" id="GO:0007052">
    <property type="term" value="P:mitotic spindle organization"/>
    <property type="evidence" value="ECO:0007669"/>
    <property type="project" value="TreeGrafter"/>
</dbReference>
<dbReference type="CDD" id="cd22248">
    <property type="entry name" value="Rcc_KIF21"/>
    <property type="match status" value="1"/>
</dbReference>
<dbReference type="SMART" id="SM00129">
    <property type="entry name" value="KISc"/>
    <property type="match status" value="1"/>
</dbReference>
<evidence type="ECO:0000256" key="4">
    <source>
        <dbReference type="ARBA" id="ARBA00022701"/>
    </source>
</evidence>
<dbReference type="PROSITE" id="PS00411">
    <property type="entry name" value="KINESIN_MOTOR_1"/>
    <property type="match status" value="1"/>
</dbReference>
<evidence type="ECO:0000259" key="15">
    <source>
        <dbReference type="PROSITE" id="PS50067"/>
    </source>
</evidence>
<keyword evidence="10" id="KW-0206">Cytoskeleton</keyword>
<comment type="similarity">
    <text evidence="11 12">Belongs to the TRAFAC class myosin-kinesin ATPase superfamily. Kinesin family.</text>
</comment>
<feature type="domain" description="Kinesin motor" evidence="15">
    <location>
        <begin position="6"/>
        <end position="352"/>
    </location>
</feature>
<feature type="region of interest" description="Disordered" evidence="14">
    <location>
        <begin position="949"/>
        <end position="974"/>
    </location>
</feature>
<feature type="compositionally biased region" description="Polar residues" evidence="14">
    <location>
        <begin position="951"/>
        <end position="961"/>
    </location>
</feature>
<dbReference type="PANTHER" id="PTHR47969:SF28">
    <property type="entry name" value="KINESIN-LIKE PROTEIN KIF21B"/>
    <property type="match status" value="1"/>
</dbReference>
<protein>
    <recommendedName>
        <fullName evidence="12">Kinesin-like protein</fullName>
    </recommendedName>
</protein>
<dbReference type="Pfam" id="PF00225">
    <property type="entry name" value="Kinesin"/>
    <property type="match status" value="1"/>
</dbReference>
<evidence type="ECO:0000256" key="1">
    <source>
        <dbReference type="ARBA" id="ARBA00004245"/>
    </source>
</evidence>
<dbReference type="GO" id="GO:0005524">
    <property type="term" value="F:ATP binding"/>
    <property type="evidence" value="ECO:0007669"/>
    <property type="project" value="UniProtKB-UniRule"/>
</dbReference>
<evidence type="ECO:0000256" key="7">
    <source>
        <dbReference type="ARBA" id="ARBA00022840"/>
    </source>
</evidence>
<dbReference type="InterPro" id="IPR019821">
    <property type="entry name" value="Kinesin_motor_CS"/>
</dbReference>
<dbReference type="GO" id="GO:0005874">
    <property type="term" value="C:microtubule"/>
    <property type="evidence" value="ECO:0007669"/>
    <property type="project" value="UniProtKB-KW"/>
</dbReference>